<evidence type="ECO:0000313" key="2">
    <source>
        <dbReference type="EMBL" id="CAJ0593367.1"/>
    </source>
</evidence>
<feature type="region of interest" description="Disordered" evidence="1">
    <location>
        <begin position="1"/>
        <end position="22"/>
    </location>
</feature>
<dbReference type="EMBL" id="CATQJL010000112">
    <property type="protein sequence ID" value="CAJ0593367.1"/>
    <property type="molecule type" value="Genomic_DNA"/>
</dbReference>
<dbReference type="AlphaFoldDB" id="A0AA36GKN5"/>
<dbReference type="Proteomes" id="UP001176961">
    <property type="component" value="Unassembled WGS sequence"/>
</dbReference>
<reference evidence="2" key="1">
    <citation type="submission" date="2023-07" db="EMBL/GenBank/DDBJ databases">
        <authorList>
            <consortium name="CYATHOMIX"/>
        </authorList>
    </citation>
    <scope>NUCLEOTIDE SEQUENCE</scope>
    <source>
        <strain evidence="2">N/A</strain>
    </source>
</reference>
<sequence>MLESRQYEEHGVDHTLSDLTGSDLSCGVVSQDRFVNVGLDGSACVHLFFKKENWDYRSRAELDNTPNASPTRDLN</sequence>
<evidence type="ECO:0000256" key="1">
    <source>
        <dbReference type="SAM" id="MobiDB-lite"/>
    </source>
</evidence>
<feature type="compositionally biased region" description="Basic and acidic residues" evidence="1">
    <location>
        <begin position="1"/>
        <end position="16"/>
    </location>
</feature>
<accession>A0AA36GKN5</accession>
<organism evidence="2 3">
    <name type="scientific">Cylicocyclus nassatus</name>
    <name type="common">Nematode worm</name>
    <dbReference type="NCBI Taxonomy" id="53992"/>
    <lineage>
        <taxon>Eukaryota</taxon>
        <taxon>Metazoa</taxon>
        <taxon>Ecdysozoa</taxon>
        <taxon>Nematoda</taxon>
        <taxon>Chromadorea</taxon>
        <taxon>Rhabditida</taxon>
        <taxon>Rhabditina</taxon>
        <taxon>Rhabditomorpha</taxon>
        <taxon>Strongyloidea</taxon>
        <taxon>Strongylidae</taxon>
        <taxon>Cylicocyclus</taxon>
    </lineage>
</organism>
<gene>
    <name evidence="2" type="ORF">CYNAS_LOCUS5350</name>
</gene>
<proteinExistence type="predicted"/>
<protein>
    <submittedName>
        <fullName evidence="2">Uncharacterized protein</fullName>
    </submittedName>
</protein>
<name>A0AA36GKN5_CYLNA</name>
<evidence type="ECO:0000313" key="3">
    <source>
        <dbReference type="Proteomes" id="UP001176961"/>
    </source>
</evidence>
<keyword evidence="3" id="KW-1185">Reference proteome</keyword>
<comment type="caution">
    <text evidence="2">The sequence shown here is derived from an EMBL/GenBank/DDBJ whole genome shotgun (WGS) entry which is preliminary data.</text>
</comment>